<gene>
    <name evidence="1" type="ORF">RPERSI_LOCUS3295</name>
</gene>
<reference evidence="1" key="1">
    <citation type="submission" date="2021-06" db="EMBL/GenBank/DDBJ databases">
        <authorList>
            <person name="Kallberg Y."/>
            <person name="Tangrot J."/>
            <person name="Rosling A."/>
        </authorList>
    </citation>
    <scope>NUCLEOTIDE SEQUENCE</scope>
    <source>
        <strain evidence="1">MA461A</strain>
    </source>
</reference>
<proteinExistence type="predicted"/>
<accession>A0ACA9LLS6</accession>
<sequence>MLYDERNKQYQNNIAPKVINIYWQFSDYGEATPTTPTQQLQQGQFSTVDYSEKKRWMLVNHYIRKAFTQNEKTR</sequence>
<evidence type="ECO:0000313" key="1">
    <source>
        <dbReference type="EMBL" id="CAG8534753.1"/>
    </source>
</evidence>
<protein>
    <submittedName>
        <fullName evidence="1">6719_t:CDS:1</fullName>
    </submittedName>
</protein>
<comment type="caution">
    <text evidence="1">The sequence shown here is derived from an EMBL/GenBank/DDBJ whole genome shotgun (WGS) entry which is preliminary data.</text>
</comment>
<dbReference type="Proteomes" id="UP000789920">
    <property type="component" value="Unassembled WGS sequence"/>
</dbReference>
<keyword evidence="2" id="KW-1185">Reference proteome</keyword>
<organism evidence="1 2">
    <name type="scientific">Racocetra persica</name>
    <dbReference type="NCBI Taxonomy" id="160502"/>
    <lineage>
        <taxon>Eukaryota</taxon>
        <taxon>Fungi</taxon>
        <taxon>Fungi incertae sedis</taxon>
        <taxon>Mucoromycota</taxon>
        <taxon>Glomeromycotina</taxon>
        <taxon>Glomeromycetes</taxon>
        <taxon>Diversisporales</taxon>
        <taxon>Gigasporaceae</taxon>
        <taxon>Racocetra</taxon>
    </lineage>
</organism>
<name>A0ACA9LLS6_9GLOM</name>
<evidence type="ECO:0000313" key="2">
    <source>
        <dbReference type="Proteomes" id="UP000789920"/>
    </source>
</evidence>
<dbReference type="EMBL" id="CAJVQC010003983">
    <property type="protein sequence ID" value="CAG8534753.1"/>
    <property type="molecule type" value="Genomic_DNA"/>
</dbReference>